<dbReference type="AlphaFoldDB" id="F9FPX1"/>
<proteinExistence type="predicted"/>
<accession>F9FPX1</accession>
<organism evidence="2">
    <name type="scientific">Fusarium oxysporum (strain Fo5176)</name>
    <name type="common">Fusarium vascular wilt</name>
    <dbReference type="NCBI Taxonomy" id="660025"/>
    <lineage>
        <taxon>Eukaryota</taxon>
        <taxon>Fungi</taxon>
        <taxon>Dikarya</taxon>
        <taxon>Ascomycota</taxon>
        <taxon>Pezizomycotina</taxon>
        <taxon>Sordariomycetes</taxon>
        <taxon>Hypocreomycetidae</taxon>
        <taxon>Hypocreales</taxon>
        <taxon>Nectriaceae</taxon>
        <taxon>Fusarium</taxon>
        <taxon>Fusarium oxysporum species complex</taxon>
    </lineage>
</organism>
<comment type="caution">
    <text evidence="2">The sequence shown here is derived from an EMBL/GenBank/DDBJ whole genome shotgun (WGS) entry which is preliminary data.</text>
</comment>
<name>F9FPX1_FUSOF</name>
<sequence>MAGSPEVRDAYEDTNTNSSRETTQEYDMTGCRDEYGPTSHSSKASNTAQGLQYRYGHILFPIGSWVQLEMTYYRRKDEKDAQLFRGAMVTS</sequence>
<feature type="compositionally biased region" description="Polar residues" evidence="1">
    <location>
        <begin position="38"/>
        <end position="47"/>
    </location>
</feature>
<protein>
    <submittedName>
        <fullName evidence="2">Uncharacterized protein</fullName>
    </submittedName>
</protein>
<gene>
    <name evidence="2" type="ORF">FOXB_08451</name>
</gene>
<evidence type="ECO:0000313" key="2">
    <source>
        <dbReference type="EMBL" id="EGU81042.1"/>
    </source>
</evidence>
<feature type="compositionally biased region" description="Basic and acidic residues" evidence="1">
    <location>
        <begin position="1"/>
        <end position="11"/>
    </location>
</feature>
<dbReference type="EMBL" id="AFQF01002502">
    <property type="protein sequence ID" value="EGU81042.1"/>
    <property type="molecule type" value="Genomic_DNA"/>
</dbReference>
<reference evidence="2" key="1">
    <citation type="journal article" date="2012" name="Mol. Plant Microbe Interact.">
        <title>A highly conserved effector in Fusarium oxysporum is required for full virulence on Arabidopsis.</title>
        <authorList>
            <person name="Thatcher L.F."/>
            <person name="Gardiner D.M."/>
            <person name="Kazan K."/>
            <person name="Manners J."/>
        </authorList>
    </citation>
    <scope>NUCLEOTIDE SEQUENCE [LARGE SCALE GENOMIC DNA]</scope>
    <source>
        <strain evidence="2">Fo5176</strain>
    </source>
</reference>
<evidence type="ECO:0000256" key="1">
    <source>
        <dbReference type="SAM" id="MobiDB-lite"/>
    </source>
</evidence>
<feature type="region of interest" description="Disordered" evidence="1">
    <location>
        <begin position="1"/>
        <end position="47"/>
    </location>
</feature>